<dbReference type="GO" id="GO:0016042">
    <property type="term" value="P:lipid catabolic process"/>
    <property type="evidence" value="ECO:0007669"/>
    <property type="project" value="UniProtKB-KW"/>
</dbReference>
<keyword evidence="1" id="KW-0378">Hydrolase</keyword>
<dbReference type="RefSeq" id="WP_169349502.1">
    <property type="nucleotide sequence ID" value="NZ_JABBJJ010000235.1"/>
</dbReference>
<comment type="caution">
    <text evidence="4">The sequence shown here is derived from an EMBL/GenBank/DDBJ whole genome shotgun (WGS) entry which is preliminary data.</text>
</comment>
<sequence length="373" mass="40739">MGRSAVDVVDLQRQEPYGRESPRELSVWLWYPAKPAPGSRKGAYLPGAWRRAAFFWGVRSKRVRPHAISEAPVSDVGAPHPVLVFSPSGFPPLFYTALFEELASHGYVVAAVSHTYEMLPVSVFADGRVRWFRPASLGGAFAVSRGPQAEDVRKRAAVVEVKAADLCSVVARLEQLNTEPGRFTGKLDLGRLGAMGHSFGGNAAAELCVRDSRCRAVAILDGGLWTAVARSGLGLPVLELFGEHPEYVQPCGESVRRNVFTSEEYCRADQHYVLRGWQRVHEAARPGYSLLIRGAGHASFTDCGLLPLRRWSPAAQALGTIEGARMWRVLGDCLRAFFDRHVKGGPAPLLDDPTQVYPEVVSAAPEVLFPARA</sequence>
<dbReference type="InterPro" id="IPR029058">
    <property type="entry name" value="AB_hydrolase_fold"/>
</dbReference>
<keyword evidence="2" id="KW-0442">Lipid degradation</keyword>
<evidence type="ECO:0008006" key="6">
    <source>
        <dbReference type="Google" id="ProtNLM"/>
    </source>
</evidence>
<reference evidence="4 5" key="1">
    <citation type="submission" date="2020-04" db="EMBL/GenBank/DDBJ databases">
        <title>Draft genome of Pyxidicoccus fallax type strain.</title>
        <authorList>
            <person name="Whitworth D.E."/>
        </authorList>
    </citation>
    <scope>NUCLEOTIDE SEQUENCE [LARGE SCALE GENOMIC DNA]</scope>
    <source>
        <strain evidence="4 5">DSM 14698</strain>
    </source>
</reference>
<dbReference type="PANTHER" id="PTHR10272">
    <property type="entry name" value="PLATELET-ACTIVATING FACTOR ACETYLHYDROLASE"/>
    <property type="match status" value="1"/>
</dbReference>
<evidence type="ECO:0000256" key="3">
    <source>
        <dbReference type="ARBA" id="ARBA00023098"/>
    </source>
</evidence>
<evidence type="ECO:0000313" key="4">
    <source>
        <dbReference type="EMBL" id="NMO20281.1"/>
    </source>
</evidence>
<dbReference type="EMBL" id="JABBJJ010000235">
    <property type="protein sequence ID" value="NMO20281.1"/>
    <property type="molecule type" value="Genomic_DNA"/>
</dbReference>
<dbReference type="SUPFAM" id="SSF53474">
    <property type="entry name" value="alpha/beta-Hydrolases"/>
    <property type="match status" value="1"/>
</dbReference>
<evidence type="ECO:0000256" key="2">
    <source>
        <dbReference type="ARBA" id="ARBA00022963"/>
    </source>
</evidence>
<gene>
    <name evidence="4" type="ORF">HG543_36295</name>
</gene>
<keyword evidence="5" id="KW-1185">Reference proteome</keyword>
<dbReference type="PANTHER" id="PTHR10272:SF0">
    <property type="entry name" value="PLATELET-ACTIVATING FACTOR ACETYLHYDROLASE"/>
    <property type="match status" value="1"/>
</dbReference>
<proteinExistence type="predicted"/>
<dbReference type="Pfam" id="PF03403">
    <property type="entry name" value="PAF-AH_p_II"/>
    <property type="match status" value="1"/>
</dbReference>
<evidence type="ECO:0000256" key="1">
    <source>
        <dbReference type="ARBA" id="ARBA00022801"/>
    </source>
</evidence>
<dbReference type="Gene3D" id="3.40.50.1820">
    <property type="entry name" value="alpha/beta hydrolase"/>
    <property type="match status" value="1"/>
</dbReference>
<dbReference type="AlphaFoldDB" id="A0A848LRG5"/>
<evidence type="ECO:0000313" key="5">
    <source>
        <dbReference type="Proteomes" id="UP000518300"/>
    </source>
</evidence>
<accession>A0A848LRG5</accession>
<name>A0A848LRG5_9BACT</name>
<dbReference type="GO" id="GO:0003847">
    <property type="term" value="F:1-alkyl-2-acetylglycerophosphocholine esterase activity"/>
    <property type="evidence" value="ECO:0007669"/>
    <property type="project" value="TreeGrafter"/>
</dbReference>
<protein>
    <recommendedName>
        <fullName evidence="6">Platelet-activating factor acetylhydrolase plasma/intracellular</fullName>
    </recommendedName>
</protein>
<dbReference type="Proteomes" id="UP000518300">
    <property type="component" value="Unassembled WGS sequence"/>
</dbReference>
<keyword evidence="3" id="KW-0443">Lipid metabolism</keyword>
<organism evidence="4 5">
    <name type="scientific">Pyxidicoccus fallax</name>
    <dbReference type="NCBI Taxonomy" id="394095"/>
    <lineage>
        <taxon>Bacteria</taxon>
        <taxon>Pseudomonadati</taxon>
        <taxon>Myxococcota</taxon>
        <taxon>Myxococcia</taxon>
        <taxon>Myxococcales</taxon>
        <taxon>Cystobacterineae</taxon>
        <taxon>Myxococcaceae</taxon>
        <taxon>Pyxidicoccus</taxon>
    </lineage>
</organism>